<evidence type="ECO:0000259" key="1">
    <source>
        <dbReference type="SMART" id="SM00849"/>
    </source>
</evidence>
<dbReference type="EMBL" id="FLUO01000001">
    <property type="protein sequence ID" value="SBV99484.1"/>
    <property type="molecule type" value="Genomic_DNA"/>
</dbReference>
<dbReference type="InterPro" id="IPR001279">
    <property type="entry name" value="Metallo-B-lactamas"/>
</dbReference>
<dbReference type="InterPro" id="IPR050662">
    <property type="entry name" value="Sec-metab_biosynth-thioest"/>
</dbReference>
<dbReference type="InterPro" id="IPR048933">
    <property type="entry name" value="B_lactamase-like_C"/>
</dbReference>
<dbReference type="Gene3D" id="1.10.10.10">
    <property type="entry name" value="Winged helix-like DNA-binding domain superfamily/Winged helix DNA-binding domain"/>
    <property type="match status" value="1"/>
</dbReference>
<proteinExistence type="predicted"/>
<sequence length="328" mass="36195">MLRTGDVCPIAPGVHWLRMPLPYRLNHVNLWILEDGDALTVVDTGMNLPESRAIWEDVLAERFPGRGVRRVICTHYHSDHIGLAAWLCERSGAPLLMSRIEWATARCLGIDRTPELLAAQRAFYRRLGYPPAWLDRLDAVGNAYAGKVVPVPPVLHRLETGDEIAIGGRTWRVLLAAGHSPAMACLAADDLVIVGDHILPSITPNVSIYPSEPESDPLGEYLSSFAPFRDLDGGCLVLASHGRPFRGLHPRIDEIEAHHEERLARVAEACRTPATVVEMLDVLFATGLTDHERVIASGEALAHVRHLQSRGEVVERQGDDGVLRFEAQ</sequence>
<dbReference type="AlphaFoldDB" id="A0A212JJ84"/>
<organism evidence="2">
    <name type="scientific">uncultured Alphaproteobacteria bacterium</name>
    <dbReference type="NCBI Taxonomy" id="91750"/>
    <lineage>
        <taxon>Bacteria</taxon>
        <taxon>Pseudomonadati</taxon>
        <taxon>Pseudomonadota</taxon>
        <taxon>Alphaproteobacteria</taxon>
        <taxon>environmental samples</taxon>
    </lineage>
</organism>
<reference evidence="2" key="1">
    <citation type="submission" date="2016-04" db="EMBL/GenBank/DDBJ databases">
        <authorList>
            <person name="Evans L.H."/>
            <person name="Alamgir A."/>
            <person name="Owens N."/>
            <person name="Weber N.D."/>
            <person name="Virtaneva K."/>
            <person name="Barbian K."/>
            <person name="Babar A."/>
            <person name="Rosenke K."/>
        </authorList>
    </citation>
    <scope>NUCLEOTIDE SEQUENCE</scope>
    <source>
        <strain evidence="2">86</strain>
    </source>
</reference>
<dbReference type="InterPro" id="IPR036866">
    <property type="entry name" value="RibonucZ/Hydroxyglut_hydro"/>
</dbReference>
<dbReference type="SMART" id="SM00849">
    <property type="entry name" value="Lactamase_B"/>
    <property type="match status" value="1"/>
</dbReference>
<dbReference type="Gene3D" id="3.60.15.10">
    <property type="entry name" value="Ribonuclease Z/Hydroxyacylglutathione hydrolase-like"/>
    <property type="match status" value="1"/>
</dbReference>
<protein>
    <submittedName>
        <fullName evidence="2">Beta-lactamase-like</fullName>
    </submittedName>
</protein>
<dbReference type="Pfam" id="PF21221">
    <property type="entry name" value="B_lactamase-like_C"/>
    <property type="match status" value="1"/>
</dbReference>
<dbReference type="Pfam" id="PF00753">
    <property type="entry name" value="Lactamase_B"/>
    <property type="match status" value="1"/>
</dbReference>
<dbReference type="InterPro" id="IPR036388">
    <property type="entry name" value="WH-like_DNA-bd_sf"/>
</dbReference>
<accession>A0A212JJ84</accession>
<evidence type="ECO:0000313" key="2">
    <source>
        <dbReference type="EMBL" id="SBV99484.1"/>
    </source>
</evidence>
<dbReference type="SUPFAM" id="SSF56281">
    <property type="entry name" value="Metallo-hydrolase/oxidoreductase"/>
    <property type="match status" value="1"/>
</dbReference>
<feature type="domain" description="Metallo-beta-lactamase" evidence="1">
    <location>
        <begin position="27"/>
        <end position="241"/>
    </location>
</feature>
<gene>
    <name evidence="2" type="ORF">KL86APRO_11170</name>
</gene>
<dbReference type="PANTHER" id="PTHR23131:SF4">
    <property type="entry name" value="METALLO-BETA-LACTAMASE SUPERFAMILY POTEIN"/>
    <property type="match status" value="1"/>
</dbReference>
<name>A0A212JJ84_9PROT</name>
<dbReference type="PANTHER" id="PTHR23131">
    <property type="entry name" value="ENDORIBONUCLEASE LACTB2"/>
    <property type="match status" value="1"/>
</dbReference>